<dbReference type="AlphaFoldDB" id="A0A7C4BCZ5"/>
<sequence>MLLNEILKIIPRKFSAEKHKRLYINAENIDRSHLKRVENIALKGFRVAIISALRYSGYRVDERVSQNAENLGPNPDILWLLFRGGDRVVVVIGDSTFQTLSDKALEKFKDVYTNYLVGKGVDVANTLFASLDSLESYILRKLFLAEIRIVKANER</sequence>
<reference evidence="1" key="1">
    <citation type="journal article" date="2020" name="mSystems">
        <title>Genome- and Community-Level Interaction Insights into Carbon Utilization and Element Cycling Functions of Hydrothermarchaeota in Hydrothermal Sediment.</title>
        <authorList>
            <person name="Zhou Z."/>
            <person name="Liu Y."/>
            <person name="Xu W."/>
            <person name="Pan J."/>
            <person name="Luo Z.H."/>
            <person name="Li M."/>
        </authorList>
    </citation>
    <scope>NUCLEOTIDE SEQUENCE [LARGE SCALE GENOMIC DNA]</scope>
    <source>
        <strain evidence="1">SpSt-732</strain>
    </source>
</reference>
<accession>A0A7C4BCZ5</accession>
<comment type="caution">
    <text evidence="1">The sequence shown here is derived from an EMBL/GenBank/DDBJ whole genome shotgun (WGS) entry which is preliminary data.</text>
</comment>
<evidence type="ECO:0000313" key="1">
    <source>
        <dbReference type="EMBL" id="HGI88311.1"/>
    </source>
</evidence>
<name>A0A7C4BCZ5_9CREN</name>
<proteinExistence type="predicted"/>
<organism evidence="1">
    <name type="scientific">Ignisphaera aggregans</name>
    <dbReference type="NCBI Taxonomy" id="334771"/>
    <lineage>
        <taxon>Archaea</taxon>
        <taxon>Thermoproteota</taxon>
        <taxon>Thermoprotei</taxon>
        <taxon>Desulfurococcales</taxon>
        <taxon>Desulfurococcaceae</taxon>
        <taxon>Ignisphaera</taxon>
    </lineage>
</organism>
<gene>
    <name evidence="1" type="ORF">ENV14_08015</name>
</gene>
<protein>
    <submittedName>
        <fullName evidence="1">Uncharacterized protein</fullName>
    </submittedName>
</protein>
<dbReference type="EMBL" id="DTFF01000064">
    <property type="protein sequence ID" value="HGI88311.1"/>
    <property type="molecule type" value="Genomic_DNA"/>
</dbReference>